<dbReference type="AlphaFoldDB" id="A0A9N7TIV7"/>
<dbReference type="Proteomes" id="UP001153269">
    <property type="component" value="Unassembled WGS sequence"/>
</dbReference>
<protein>
    <submittedName>
        <fullName evidence="2">Uncharacterized protein</fullName>
    </submittedName>
</protein>
<accession>A0A9N7TIV7</accession>
<name>A0A9N7TIV7_PLEPL</name>
<sequence length="206" mass="22600">MDTRHKIHQRPQQIQSKPLQPPTLIWNTATNEPSCSDSSACGPQIRETPSVVHQRLFPINPGDPGLLAVSPRRVLPCLHTLISLVSVQNVPRTVISESMCPSVPSFIFSSLRHKSQKILLEAVRELRGSESAVLSKQTELMDRPLSPPLKLQAERGNVAGPVIMLMLKLAKPLYTHTGLALALIHTRLPGNHCTTQAVGEDGRAKE</sequence>
<keyword evidence="3" id="KW-1185">Reference proteome</keyword>
<feature type="region of interest" description="Disordered" evidence="1">
    <location>
        <begin position="1"/>
        <end position="20"/>
    </location>
</feature>
<evidence type="ECO:0000313" key="2">
    <source>
        <dbReference type="EMBL" id="CAB1413875.1"/>
    </source>
</evidence>
<comment type="caution">
    <text evidence="2">The sequence shown here is derived from an EMBL/GenBank/DDBJ whole genome shotgun (WGS) entry which is preliminary data.</text>
</comment>
<evidence type="ECO:0000313" key="3">
    <source>
        <dbReference type="Proteomes" id="UP001153269"/>
    </source>
</evidence>
<proteinExistence type="predicted"/>
<dbReference type="EMBL" id="CADEAL010000076">
    <property type="protein sequence ID" value="CAB1413875.1"/>
    <property type="molecule type" value="Genomic_DNA"/>
</dbReference>
<evidence type="ECO:0000256" key="1">
    <source>
        <dbReference type="SAM" id="MobiDB-lite"/>
    </source>
</evidence>
<gene>
    <name evidence="2" type="ORF">PLEPLA_LOCUS1578</name>
</gene>
<reference evidence="2" key="1">
    <citation type="submission" date="2020-03" db="EMBL/GenBank/DDBJ databases">
        <authorList>
            <person name="Weist P."/>
        </authorList>
    </citation>
    <scope>NUCLEOTIDE SEQUENCE</scope>
</reference>
<organism evidence="2 3">
    <name type="scientific">Pleuronectes platessa</name>
    <name type="common">European plaice</name>
    <dbReference type="NCBI Taxonomy" id="8262"/>
    <lineage>
        <taxon>Eukaryota</taxon>
        <taxon>Metazoa</taxon>
        <taxon>Chordata</taxon>
        <taxon>Craniata</taxon>
        <taxon>Vertebrata</taxon>
        <taxon>Euteleostomi</taxon>
        <taxon>Actinopterygii</taxon>
        <taxon>Neopterygii</taxon>
        <taxon>Teleostei</taxon>
        <taxon>Neoteleostei</taxon>
        <taxon>Acanthomorphata</taxon>
        <taxon>Carangaria</taxon>
        <taxon>Pleuronectiformes</taxon>
        <taxon>Pleuronectoidei</taxon>
        <taxon>Pleuronectidae</taxon>
        <taxon>Pleuronectes</taxon>
    </lineage>
</organism>